<proteinExistence type="predicted"/>
<gene>
    <name evidence="1" type="ORF">CDAR_410921</name>
</gene>
<keyword evidence="2" id="KW-1185">Reference proteome</keyword>
<name>A0AAV4SCF9_9ARAC</name>
<evidence type="ECO:0000313" key="2">
    <source>
        <dbReference type="Proteomes" id="UP001054837"/>
    </source>
</evidence>
<sequence length="123" mass="14200">MSGVDSLMFRENFLEQNASQKKRHKEAGILCLLVFYAEDIFGWAITLNFPSHFEQLHYLQNSFESKKDSLNARTLRFAARTKKQQPACYCFSGIAVGKCWKVPLDLNPSLDNFGMRGIHTHLW</sequence>
<accession>A0AAV4SCF9</accession>
<reference evidence="1 2" key="1">
    <citation type="submission" date="2021-06" db="EMBL/GenBank/DDBJ databases">
        <title>Caerostris darwini draft genome.</title>
        <authorList>
            <person name="Kono N."/>
            <person name="Arakawa K."/>
        </authorList>
    </citation>
    <scope>NUCLEOTIDE SEQUENCE [LARGE SCALE GENOMIC DNA]</scope>
</reference>
<protein>
    <submittedName>
        <fullName evidence="1">Uncharacterized protein</fullName>
    </submittedName>
</protein>
<dbReference type="EMBL" id="BPLQ01007740">
    <property type="protein sequence ID" value="GIY31978.1"/>
    <property type="molecule type" value="Genomic_DNA"/>
</dbReference>
<organism evidence="1 2">
    <name type="scientific">Caerostris darwini</name>
    <dbReference type="NCBI Taxonomy" id="1538125"/>
    <lineage>
        <taxon>Eukaryota</taxon>
        <taxon>Metazoa</taxon>
        <taxon>Ecdysozoa</taxon>
        <taxon>Arthropoda</taxon>
        <taxon>Chelicerata</taxon>
        <taxon>Arachnida</taxon>
        <taxon>Araneae</taxon>
        <taxon>Araneomorphae</taxon>
        <taxon>Entelegynae</taxon>
        <taxon>Araneoidea</taxon>
        <taxon>Araneidae</taxon>
        <taxon>Caerostris</taxon>
    </lineage>
</organism>
<comment type="caution">
    <text evidence="1">The sequence shown here is derived from an EMBL/GenBank/DDBJ whole genome shotgun (WGS) entry which is preliminary data.</text>
</comment>
<dbReference type="AlphaFoldDB" id="A0AAV4SCF9"/>
<dbReference type="Proteomes" id="UP001054837">
    <property type="component" value="Unassembled WGS sequence"/>
</dbReference>
<evidence type="ECO:0000313" key="1">
    <source>
        <dbReference type="EMBL" id="GIY31978.1"/>
    </source>
</evidence>